<keyword evidence="8" id="KW-0064">Aspartyl protease</keyword>
<dbReference type="GO" id="GO:0005737">
    <property type="term" value="C:cytoplasm"/>
    <property type="evidence" value="ECO:0007669"/>
    <property type="project" value="UniProtKB-SubCell"/>
</dbReference>
<evidence type="ECO:0000256" key="3">
    <source>
        <dbReference type="ARBA" id="ARBA00009136"/>
    </source>
</evidence>
<feature type="region of interest" description="Disordered" evidence="10">
    <location>
        <begin position="374"/>
        <end position="432"/>
    </location>
</feature>
<dbReference type="Pfam" id="PF00240">
    <property type="entry name" value="ubiquitin"/>
    <property type="match status" value="1"/>
</dbReference>
<dbReference type="InterPro" id="IPR000626">
    <property type="entry name" value="Ubiquitin-like_dom"/>
</dbReference>
<dbReference type="PANTHER" id="PTHR15397:SF3">
    <property type="entry name" value="DNA DAMAGE INDUCIBLE 1 HOMOLOG 2"/>
    <property type="match status" value="1"/>
</dbReference>
<feature type="domain" description="UBA" evidence="11">
    <location>
        <begin position="432"/>
        <end position="470"/>
    </location>
</feature>
<comment type="subcellular location">
    <subcellularLocation>
        <location evidence="2">Cytoplasm</location>
    </subcellularLocation>
</comment>
<dbReference type="InterPro" id="IPR033882">
    <property type="entry name" value="DDI1_N"/>
</dbReference>
<dbReference type="SUPFAM" id="SSF50630">
    <property type="entry name" value="Acid proteases"/>
    <property type="match status" value="1"/>
</dbReference>
<dbReference type="CDD" id="cd05479">
    <property type="entry name" value="RP_DDI"/>
    <property type="match status" value="1"/>
</dbReference>
<dbReference type="Proteomes" id="UP000606974">
    <property type="component" value="Unassembled WGS sequence"/>
</dbReference>
<feature type="compositionally biased region" description="Low complexity" evidence="10">
    <location>
        <begin position="412"/>
        <end position="432"/>
    </location>
</feature>
<comment type="subunit">
    <text evidence="4">Binds ubiquitin and polyubiquitinated proteins.</text>
</comment>
<evidence type="ECO:0000256" key="8">
    <source>
        <dbReference type="ARBA" id="ARBA00022750"/>
    </source>
</evidence>
<dbReference type="OrthoDB" id="1047367at2759"/>
<dbReference type="InterPro" id="IPR029071">
    <property type="entry name" value="Ubiquitin-like_domsf"/>
</dbReference>
<dbReference type="EMBL" id="JAACFV010000049">
    <property type="protein sequence ID" value="KAF7508821.1"/>
    <property type="molecule type" value="Genomic_DNA"/>
</dbReference>
<gene>
    <name evidence="14" type="ORF">GJ744_008698</name>
</gene>
<dbReference type="Pfam" id="PF00627">
    <property type="entry name" value="UBA"/>
    <property type="match status" value="1"/>
</dbReference>
<protein>
    <recommendedName>
        <fullName evidence="5">DNA damage-inducible protein 1</fullName>
    </recommendedName>
</protein>
<evidence type="ECO:0000259" key="12">
    <source>
        <dbReference type="PROSITE" id="PS50053"/>
    </source>
</evidence>
<evidence type="ECO:0000256" key="2">
    <source>
        <dbReference type="ARBA" id="ARBA00004496"/>
    </source>
</evidence>
<feature type="compositionally biased region" description="Basic and acidic residues" evidence="10">
    <location>
        <begin position="1"/>
        <end position="10"/>
    </location>
</feature>
<evidence type="ECO:0000256" key="1">
    <source>
        <dbReference type="ARBA" id="ARBA00003231"/>
    </source>
</evidence>
<evidence type="ECO:0000256" key="4">
    <source>
        <dbReference type="ARBA" id="ARBA00011128"/>
    </source>
</evidence>
<evidence type="ECO:0000313" key="14">
    <source>
        <dbReference type="EMBL" id="KAF7508821.1"/>
    </source>
</evidence>
<comment type="function">
    <text evidence="1">Probable aspartic protease. May be involved in the regulation of exocytosis. Acts as a linker between the 19S proteasome and polyubiquitinated proteins via UBA domain interactions with ubiquitin for their subsequent degradation. Required for S-phase checkpoint control.</text>
</comment>
<comment type="caution">
    <text evidence="14">The sequence shown here is derived from an EMBL/GenBank/DDBJ whole genome shotgun (WGS) entry which is preliminary data.</text>
</comment>
<dbReference type="InterPro" id="IPR019103">
    <property type="entry name" value="Peptidase_aspartic_DDI1-type"/>
</dbReference>
<keyword evidence="9" id="KW-0378">Hydrolase</keyword>
<feature type="domain" description="Ubiquitin-like" evidence="12">
    <location>
        <begin position="31"/>
        <end position="113"/>
    </location>
</feature>
<evidence type="ECO:0000259" key="13">
    <source>
        <dbReference type="PROSITE" id="PS50175"/>
    </source>
</evidence>
<dbReference type="InterPro" id="IPR009060">
    <property type="entry name" value="UBA-like_sf"/>
</dbReference>
<dbReference type="AlphaFoldDB" id="A0A8H7AKS2"/>
<evidence type="ECO:0000256" key="5">
    <source>
        <dbReference type="ARBA" id="ARBA00021491"/>
    </source>
</evidence>
<feature type="region of interest" description="Disordered" evidence="10">
    <location>
        <begin position="1"/>
        <end position="26"/>
    </location>
</feature>
<dbReference type="SMART" id="SM00165">
    <property type="entry name" value="UBA"/>
    <property type="match status" value="1"/>
</dbReference>
<dbReference type="PROSITE" id="PS50175">
    <property type="entry name" value="ASP_PROT_RETROV"/>
    <property type="match status" value="1"/>
</dbReference>
<evidence type="ECO:0000256" key="9">
    <source>
        <dbReference type="ARBA" id="ARBA00022801"/>
    </source>
</evidence>
<sequence length="470" mass="51989">MRPLEGESRKHTSFHRAQIGPKTRNHSQIKMRISISIVSSNLTLATDLIPLDVFPDMTFNDIKALVHGDTNIPPASQHFYYNNRVITDNSQTLEQLNIREGDMLGMAVQDSSSIARRRTQQDASSQQAARPPHPQRDEVRDVERLRLHIVEDPRMLEEVRREDPELANVANNKDEFHAFWDRKQRKIAQAQAEKEAELALLNADPFNLEAQAKIEEMIRQERVAENVQKALEDNPESFGRVIMLYIDVVVNNVPIKAFVDSGAQTTIMSPSAAQNCGIMRLIDRRYGGIARGVGTAKILGRVHSAEIQIGSYSLQSSFTVMEGKDVDLLLGLDMLKRHQMCIDLKENALGVQDEKIPFLPESEIPKQLEESMLEDEPKIEGPGGTKVGARTGTVERHAQSTPADRRENPGPSRGSTAASSSQAATAAAASRNVSAESIAKITNLGFTREEAIQALQQVGGDVELAVGLLL</sequence>
<dbReference type="SUPFAM" id="SSF46934">
    <property type="entry name" value="UBA-like"/>
    <property type="match status" value="1"/>
</dbReference>
<organism evidence="14 15">
    <name type="scientific">Endocarpon pusillum</name>
    <dbReference type="NCBI Taxonomy" id="364733"/>
    <lineage>
        <taxon>Eukaryota</taxon>
        <taxon>Fungi</taxon>
        <taxon>Dikarya</taxon>
        <taxon>Ascomycota</taxon>
        <taxon>Pezizomycotina</taxon>
        <taxon>Eurotiomycetes</taxon>
        <taxon>Chaetothyriomycetidae</taxon>
        <taxon>Verrucariales</taxon>
        <taxon>Verrucariaceae</taxon>
        <taxon>Endocarpon</taxon>
    </lineage>
</organism>
<evidence type="ECO:0000256" key="6">
    <source>
        <dbReference type="ARBA" id="ARBA00022490"/>
    </source>
</evidence>
<dbReference type="PROSITE" id="PS50053">
    <property type="entry name" value="UBIQUITIN_2"/>
    <property type="match status" value="1"/>
</dbReference>
<keyword evidence="7" id="KW-0645">Protease</keyword>
<evidence type="ECO:0000256" key="7">
    <source>
        <dbReference type="ARBA" id="ARBA00022670"/>
    </source>
</evidence>
<dbReference type="InterPro" id="IPR021109">
    <property type="entry name" value="Peptidase_aspartic_dom_sf"/>
</dbReference>
<dbReference type="Pfam" id="PF09668">
    <property type="entry name" value="Asp_protease"/>
    <property type="match status" value="1"/>
</dbReference>
<dbReference type="Gene3D" id="3.10.20.90">
    <property type="entry name" value="Phosphatidylinositol 3-kinase Catalytic Subunit, Chain A, domain 1"/>
    <property type="match status" value="1"/>
</dbReference>
<keyword evidence="15" id="KW-1185">Reference proteome</keyword>
<proteinExistence type="inferred from homology"/>
<keyword evidence="6" id="KW-0963">Cytoplasm</keyword>
<dbReference type="GO" id="GO:0004190">
    <property type="term" value="F:aspartic-type endopeptidase activity"/>
    <property type="evidence" value="ECO:0007669"/>
    <property type="project" value="UniProtKB-KW"/>
</dbReference>
<dbReference type="GO" id="GO:0006508">
    <property type="term" value="P:proteolysis"/>
    <property type="evidence" value="ECO:0007669"/>
    <property type="project" value="UniProtKB-KW"/>
</dbReference>
<name>A0A8H7AKS2_9EURO</name>
<dbReference type="InterPro" id="IPR015940">
    <property type="entry name" value="UBA"/>
</dbReference>
<dbReference type="PROSITE" id="PS50030">
    <property type="entry name" value="UBA"/>
    <property type="match status" value="1"/>
</dbReference>
<dbReference type="SMART" id="SM00213">
    <property type="entry name" value="UBQ"/>
    <property type="match status" value="1"/>
</dbReference>
<evidence type="ECO:0000313" key="15">
    <source>
        <dbReference type="Proteomes" id="UP000606974"/>
    </source>
</evidence>
<accession>A0A8H7AKS2</accession>
<reference evidence="14" key="1">
    <citation type="submission" date="2020-02" db="EMBL/GenBank/DDBJ databases">
        <authorList>
            <person name="Palmer J.M."/>
        </authorList>
    </citation>
    <scope>NUCLEOTIDE SEQUENCE</scope>
    <source>
        <strain evidence="14">EPUS1.4</strain>
        <tissue evidence="14">Thallus</tissue>
    </source>
</reference>
<dbReference type="PANTHER" id="PTHR15397">
    <property type="entry name" value="SODIUM-GLUCOSE COTRANSPORTER REGULATORY PROTEIN -RELATED"/>
    <property type="match status" value="1"/>
</dbReference>
<feature type="region of interest" description="Disordered" evidence="10">
    <location>
        <begin position="110"/>
        <end position="139"/>
    </location>
</feature>
<comment type="similarity">
    <text evidence="3">Belongs to the DDI1 family.</text>
</comment>
<feature type="domain" description="Peptidase A2" evidence="13">
    <location>
        <begin position="255"/>
        <end position="334"/>
    </location>
</feature>
<dbReference type="Gene3D" id="2.40.70.10">
    <property type="entry name" value="Acid Proteases"/>
    <property type="match status" value="1"/>
</dbReference>
<dbReference type="InterPro" id="IPR001995">
    <property type="entry name" value="Peptidase_A2_cat"/>
</dbReference>
<dbReference type="SUPFAM" id="SSF54236">
    <property type="entry name" value="Ubiquitin-like"/>
    <property type="match status" value="1"/>
</dbReference>
<evidence type="ECO:0000259" key="11">
    <source>
        <dbReference type="PROSITE" id="PS50030"/>
    </source>
</evidence>
<evidence type="ECO:0000256" key="10">
    <source>
        <dbReference type="SAM" id="MobiDB-lite"/>
    </source>
</evidence>
<dbReference type="Gene3D" id="1.10.8.10">
    <property type="entry name" value="DNA helicase RuvA subunit, C-terminal domain"/>
    <property type="match status" value="1"/>
</dbReference>
<dbReference type="CDD" id="cd01796">
    <property type="entry name" value="Ubl_Ddi1_like"/>
    <property type="match status" value="1"/>
</dbReference>
<feature type="compositionally biased region" description="Basic and acidic residues" evidence="10">
    <location>
        <begin position="393"/>
        <end position="408"/>
    </location>
</feature>